<accession>A0A9N9EZ86</accession>
<comment type="caution">
    <text evidence="1">The sequence shown here is derived from an EMBL/GenBank/DDBJ whole genome shotgun (WGS) entry which is preliminary data.</text>
</comment>
<protein>
    <submittedName>
        <fullName evidence="1">646_t:CDS:1</fullName>
    </submittedName>
</protein>
<proteinExistence type="predicted"/>
<dbReference type="EMBL" id="CAJVPV010001506">
    <property type="protein sequence ID" value="CAG8499798.1"/>
    <property type="molecule type" value="Genomic_DNA"/>
</dbReference>
<sequence>MSEDNRKLIQELQLNHGLTYINGEFIPSEEAILSNDGKLTIEKYFGEPLVIIKKSGFLGRNAIVLFPIARVTYYSQCRSDIISHIITGDIITIPTKKYGEFVATKVLVGGKLIIRNYGDMTDSQRNVLKSHIIWALDSVRNSKKNVFQNFSLSIGKFNFHIFEYDSSRLFESPIELMNWMKEVYEDKKVKLISYEDVIPISLINPYTFESFSTSESLHIPEKKIGLNKWIGDVVSVNLVTWIEKFNLNNGLSIDLNKSIIPGKEAAVDFIRVPEVLSKNELYVQAIEPNTDTENFLLENNLLYTIKSFCSFPFFDQFTEDLINKMGYISRKQIPTNGERFIHYIIRIEKVELLLDTRFIEPTIDFRNAIQNALDQLKPYQALKKVFGDFGYLWPQKVILGEVLRKTCSSTSKFNPAECSLLYKHKLLEKKIEELILSYAPSLLDENFSFSDSHGHTVRKEELNDWVNSHGDIRKYDIVGFDEPIALYKILESEQQKEIELVLNERRDDKILLSGLTEYGNLNTNVSEHIRIRLKESLDNREYEVFGTVIDENNHRIEDCAAKFGLYDYRGFSAIIKTGSNFVSRKRRIVWIIVGKPSLLGVFSPRLRKNRKIKTFKTVLKPEDLNPNKETISIRSPLPLIEDSLVLIHTSKKHFDFDSIIQFELKEWSHNFLHLKAFLWSVQEKVTNLDSSQLSEINSFREITLSVCIISPNSEKVVVIDCSDELINCDIFGRKLENGIKDDTKELTSTQLKEK</sequence>
<organism evidence="1 2">
    <name type="scientific">Acaulospora morrowiae</name>
    <dbReference type="NCBI Taxonomy" id="94023"/>
    <lineage>
        <taxon>Eukaryota</taxon>
        <taxon>Fungi</taxon>
        <taxon>Fungi incertae sedis</taxon>
        <taxon>Mucoromycota</taxon>
        <taxon>Glomeromycotina</taxon>
        <taxon>Glomeromycetes</taxon>
        <taxon>Diversisporales</taxon>
        <taxon>Acaulosporaceae</taxon>
        <taxon>Acaulospora</taxon>
    </lineage>
</organism>
<gene>
    <name evidence="1" type="ORF">AMORRO_LOCUS3196</name>
</gene>
<keyword evidence="2" id="KW-1185">Reference proteome</keyword>
<dbReference type="Proteomes" id="UP000789342">
    <property type="component" value="Unassembled WGS sequence"/>
</dbReference>
<name>A0A9N9EZ86_9GLOM</name>
<evidence type="ECO:0000313" key="2">
    <source>
        <dbReference type="Proteomes" id="UP000789342"/>
    </source>
</evidence>
<evidence type="ECO:0000313" key="1">
    <source>
        <dbReference type="EMBL" id="CAG8499798.1"/>
    </source>
</evidence>
<reference evidence="1" key="1">
    <citation type="submission" date="2021-06" db="EMBL/GenBank/DDBJ databases">
        <authorList>
            <person name="Kallberg Y."/>
            <person name="Tangrot J."/>
            <person name="Rosling A."/>
        </authorList>
    </citation>
    <scope>NUCLEOTIDE SEQUENCE</scope>
    <source>
        <strain evidence="1">CL551</strain>
    </source>
</reference>
<dbReference type="OrthoDB" id="2338404at2759"/>
<dbReference type="AlphaFoldDB" id="A0A9N9EZ86"/>